<name>A0AAW4W1I6_9FIRM</name>
<evidence type="ECO:0000256" key="1">
    <source>
        <dbReference type="SAM" id="Phobius"/>
    </source>
</evidence>
<dbReference type="Pfam" id="PF05437">
    <property type="entry name" value="AzlD"/>
    <property type="match status" value="1"/>
</dbReference>
<dbReference type="InterPro" id="IPR008407">
    <property type="entry name" value="Brnchd-chn_aa_trnsp_AzlD"/>
</dbReference>
<feature type="transmembrane region" description="Helical" evidence="1">
    <location>
        <begin position="6"/>
        <end position="28"/>
    </location>
</feature>
<keyword evidence="3" id="KW-1185">Reference proteome</keyword>
<feature type="transmembrane region" description="Helical" evidence="1">
    <location>
        <begin position="62"/>
        <end position="82"/>
    </location>
</feature>
<feature type="transmembrane region" description="Helical" evidence="1">
    <location>
        <begin position="89"/>
        <end position="108"/>
    </location>
</feature>
<sequence length="109" mass="11732">MTTVYAIAMIAVAAVCTFATRVAPFLLFNGSKPIPPIIRYLGSTLPPAVIALLVVYCLKNVGWVTGTHGIPELLCIAITALLHIWKHNNLLSIGVGTVLYMVLVQNVFV</sequence>
<protein>
    <submittedName>
        <fullName evidence="2">AzlD domain-containing protein</fullName>
    </submittedName>
</protein>
<dbReference type="EMBL" id="JAJEPX010000023">
    <property type="protein sequence ID" value="MCC2177121.1"/>
    <property type="molecule type" value="Genomic_DNA"/>
</dbReference>
<feature type="transmembrane region" description="Helical" evidence="1">
    <location>
        <begin position="37"/>
        <end position="56"/>
    </location>
</feature>
<dbReference type="RefSeq" id="WP_110436522.1">
    <property type="nucleotide sequence ID" value="NZ_DBEZDI010000117.1"/>
</dbReference>
<dbReference type="PIRSF" id="PIRSF003203">
    <property type="entry name" value="AzlD"/>
    <property type="match status" value="1"/>
</dbReference>
<accession>A0AAW4W1I6</accession>
<keyword evidence="1" id="KW-1133">Transmembrane helix</keyword>
<dbReference type="AlphaFoldDB" id="A0AAW4W1I6"/>
<reference evidence="2 3" key="1">
    <citation type="submission" date="2021-10" db="EMBL/GenBank/DDBJ databases">
        <title>Anaerobic single-cell dispensing facilitates the cultivation of human gut bacteria.</title>
        <authorList>
            <person name="Afrizal A."/>
        </authorList>
    </citation>
    <scope>NUCLEOTIDE SEQUENCE [LARGE SCALE GENOMIC DNA]</scope>
    <source>
        <strain evidence="2 3">CLA-AA-H270</strain>
    </source>
</reference>
<dbReference type="GeneID" id="98659738"/>
<dbReference type="Proteomes" id="UP001298753">
    <property type="component" value="Unassembled WGS sequence"/>
</dbReference>
<gene>
    <name evidence="2" type="ORF">LKD22_08280</name>
</gene>
<organism evidence="2 3">
    <name type="scientific">Agathobaculum butyriciproducens</name>
    <dbReference type="NCBI Taxonomy" id="1628085"/>
    <lineage>
        <taxon>Bacteria</taxon>
        <taxon>Bacillati</taxon>
        <taxon>Bacillota</taxon>
        <taxon>Clostridia</taxon>
        <taxon>Eubacteriales</taxon>
        <taxon>Butyricicoccaceae</taxon>
        <taxon>Agathobaculum</taxon>
    </lineage>
</organism>
<keyword evidence="1" id="KW-0472">Membrane</keyword>
<comment type="caution">
    <text evidence="2">The sequence shown here is derived from an EMBL/GenBank/DDBJ whole genome shotgun (WGS) entry which is preliminary data.</text>
</comment>
<keyword evidence="1" id="KW-0812">Transmembrane</keyword>
<evidence type="ECO:0000313" key="3">
    <source>
        <dbReference type="Proteomes" id="UP001298753"/>
    </source>
</evidence>
<proteinExistence type="predicted"/>
<evidence type="ECO:0000313" key="2">
    <source>
        <dbReference type="EMBL" id="MCC2177121.1"/>
    </source>
</evidence>